<organism evidence="1 2">
    <name type="scientific">Eleutherodactylus coqui</name>
    <name type="common">Puerto Rican coqui</name>
    <dbReference type="NCBI Taxonomy" id="57060"/>
    <lineage>
        <taxon>Eukaryota</taxon>
        <taxon>Metazoa</taxon>
        <taxon>Chordata</taxon>
        <taxon>Craniata</taxon>
        <taxon>Vertebrata</taxon>
        <taxon>Euteleostomi</taxon>
        <taxon>Amphibia</taxon>
        <taxon>Batrachia</taxon>
        <taxon>Anura</taxon>
        <taxon>Neobatrachia</taxon>
        <taxon>Hyloidea</taxon>
        <taxon>Eleutherodactylidae</taxon>
        <taxon>Eleutherodactylinae</taxon>
        <taxon>Eleutherodactylus</taxon>
        <taxon>Eleutherodactylus</taxon>
    </lineage>
</organism>
<comment type="caution">
    <text evidence="1">The sequence shown here is derived from an EMBL/GenBank/DDBJ whole genome shotgun (WGS) entry which is preliminary data.</text>
</comment>
<accession>A0A8J6K0N4</accession>
<name>A0A8J6K0N4_ELECQ</name>
<proteinExistence type="predicted"/>
<reference evidence="1" key="1">
    <citation type="thesis" date="2020" institute="ProQuest LLC" country="789 East Eisenhower Parkway, Ann Arbor, MI, USA">
        <title>Comparative Genomics and Chromosome Evolution.</title>
        <authorList>
            <person name="Mudd A.B."/>
        </authorList>
    </citation>
    <scope>NUCLEOTIDE SEQUENCE</scope>
    <source>
        <strain evidence="1">HN-11 Male</strain>
        <tissue evidence="1">Kidney and liver</tissue>
    </source>
</reference>
<protein>
    <submittedName>
        <fullName evidence="1">Uncharacterized protein</fullName>
    </submittedName>
</protein>
<dbReference type="AlphaFoldDB" id="A0A8J6K0N4"/>
<gene>
    <name evidence="1" type="ORF">GDO78_002216</name>
</gene>
<evidence type="ECO:0000313" key="2">
    <source>
        <dbReference type="Proteomes" id="UP000770717"/>
    </source>
</evidence>
<dbReference type="EMBL" id="WNTK01000010">
    <property type="protein sequence ID" value="KAG9476703.1"/>
    <property type="molecule type" value="Genomic_DNA"/>
</dbReference>
<sequence length="80" mass="9035">MLSYVQLRPLPSYVVYIHNVLSSRFCPHSSPFPWSTLGCYGRHFCVKGGICDVERAAISASSVPSFKKKCRYILRPHSNS</sequence>
<dbReference type="Proteomes" id="UP000770717">
    <property type="component" value="Unassembled WGS sequence"/>
</dbReference>
<evidence type="ECO:0000313" key="1">
    <source>
        <dbReference type="EMBL" id="KAG9476703.1"/>
    </source>
</evidence>
<keyword evidence="2" id="KW-1185">Reference proteome</keyword>